<name>A0A372KNQ1_9STRE</name>
<accession>A0A346NA79</accession>
<reference evidence="4" key="3">
    <citation type="submission" date="2018-08" db="EMBL/GenBank/DDBJ databases">
        <title>Streptococcus chenjunshii sp. nov., isolated from stools sample of the Tibetan antelope in the Qinghai-Tibet plateau, China.</title>
        <authorList>
            <person name="Tian Z."/>
        </authorList>
    </citation>
    <scope>NUCLEOTIDE SEQUENCE [LARGE SCALE GENOMIC DNA]</scope>
    <source>
        <strain evidence="4">Z15</strain>
    </source>
</reference>
<reference evidence="1" key="4">
    <citation type="journal article" date="2019" name="Int. J. Syst. Evol. Microbiol.">
        <title>Streptococcus chenjunshii sp. nov. isolated from feces of Tibetan antelopes.</title>
        <authorList>
            <person name="Tian Z."/>
            <person name="Lu S."/>
            <person name="Jin D."/>
            <person name="Yang J."/>
            <person name="Pu J."/>
            <person name="Lai X.H."/>
            <person name="Bai X.N."/>
            <person name="Wu X.M."/>
            <person name="Li J."/>
            <person name="Wang S."/>
            <person name="Xu J."/>
        </authorList>
    </citation>
    <scope>NUCLEOTIDE SEQUENCE</scope>
    <source>
        <strain evidence="1">Z15</strain>
    </source>
</reference>
<sequence length="129" mass="14653">MRLFFAQLLGRAHFKQDTKAVKNAKGKQETGRRVTKDSREGYTHRAATLVRQLALPTIASLFLTAFRPCSVSSIFFIRLIIYLMKLQGQAVSVCHLGFCPAPHSLQPQTVFSRYGFFSYFALFRPTADF</sequence>
<evidence type="ECO:0000313" key="2">
    <source>
        <dbReference type="EMBL" id="RFU51833.1"/>
    </source>
</evidence>
<reference evidence="3 5" key="2">
    <citation type="submission" date="2018-08" db="EMBL/GenBank/DDBJ databases">
        <title>Draft genome of Streptococcus sp. nov. Z1.</title>
        <authorList>
            <person name="Tian Z."/>
        </authorList>
    </citation>
    <scope>NUCLEOTIDE SEQUENCE [LARGE SCALE GENOMIC DNA]</scope>
    <source>
        <strain evidence="3">Z1</strain>
        <strain evidence="5">Z1(2018)</strain>
    </source>
</reference>
<dbReference type="Proteomes" id="UP000262901">
    <property type="component" value="Unassembled WGS sequence"/>
</dbReference>
<reference evidence="2 6" key="1">
    <citation type="submission" date="2018-08" db="EMBL/GenBank/DDBJ databases">
        <title>Draft genome of Streptococcus sp .nov. Z2.</title>
        <authorList>
            <person name="Tian Z."/>
        </authorList>
    </citation>
    <scope>NUCLEOTIDE SEQUENCE [LARGE SCALE GENOMIC DNA]</scope>
    <source>
        <strain evidence="2 6">Z2</strain>
    </source>
</reference>
<protein>
    <submittedName>
        <fullName evidence="3">Uncharacterized protein</fullName>
    </submittedName>
</protein>
<dbReference type="EMBL" id="QVQY01000002">
    <property type="protein sequence ID" value="RFU51833.1"/>
    <property type="molecule type" value="Genomic_DNA"/>
</dbReference>
<accession>A0A372KNQ1</accession>
<dbReference type="Proteomes" id="UP000246115">
    <property type="component" value="Chromosome"/>
</dbReference>
<dbReference type="KEGG" id="schj:DDV21_001985"/>
<dbReference type="EMBL" id="CP031733">
    <property type="protein sequence ID" value="AXQ77924.1"/>
    <property type="molecule type" value="Genomic_DNA"/>
</dbReference>
<evidence type="ECO:0000313" key="5">
    <source>
        <dbReference type="Proteomes" id="UP000262901"/>
    </source>
</evidence>
<evidence type="ECO:0000313" key="4">
    <source>
        <dbReference type="Proteomes" id="UP000246115"/>
    </source>
</evidence>
<dbReference type="Proteomes" id="UP000264056">
    <property type="component" value="Unassembled WGS sequence"/>
</dbReference>
<keyword evidence="6" id="KW-1185">Reference proteome</keyword>
<evidence type="ECO:0000313" key="1">
    <source>
        <dbReference type="EMBL" id="AXQ77924.1"/>
    </source>
</evidence>
<dbReference type="AlphaFoldDB" id="A0A372KNQ1"/>
<evidence type="ECO:0000313" key="3">
    <source>
        <dbReference type="EMBL" id="RFU53921.1"/>
    </source>
</evidence>
<dbReference type="EMBL" id="QVQZ01000002">
    <property type="protein sequence ID" value="RFU53921.1"/>
    <property type="molecule type" value="Genomic_DNA"/>
</dbReference>
<organism evidence="3 5">
    <name type="scientific">Streptococcus chenjunshii</name>
    <dbReference type="NCBI Taxonomy" id="2173853"/>
    <lineage>
        <taxon>Bacteria</taxon>
        <taxon>Bacillati</taxon>
        <taxon>Bacillota</taxon>
        <taxon>Bacilli</taxon>
        <taxon>Lactobacillales</taxon>
        <taxon>Streptococcaceae</taxon>
        <taxon>Streptococcus</taxon>
    </lineage>
</organism>
<proteinExistence type="predicted"/>
<evidence type="ECO:0000313" key="6">
    <source>
        <dbReference type="Proteomes" id="UP000264056"/>
    </source>
</evidence>
<gene>
    <name evidence="1" type="ORF">DDV21_001985</name>
    <name evidence="2" type="ORF">DDV22_01790</name>
    <name evidence="3" type="ORF">DDV23_02290</name>
</gene>